<evidence type="ECO:0000256" key="1">
    <source>
        <dbReference type="SAM" id="MobiDB-lite"/>
    </source>
</evidence>
<dbReference type="EMBL" id="KZ679013">
    <property type="protein sequence ID" value="PSS14899.1"/>
    <property type="molecule type" value="Genomic_DNA"/>
</dbReference>
<feature type="compositionally biased region" description="Basic and acidic residues" evidence="1">
    <location>
        <begin position="103"/>
        <end position="112"/>
    </location>
</feature>
<proteinExistence type="predicted"/>
<dbReference type="AlphaFoldDB" id="A0A2T3AXV3"/>
<dbReference type="Proteomes" id="UP000241818">
    <property type="component" value="Unassembled WGS sequence"/>
</dbReference>
<evidence type="ECO:0000313" key="3">
    <source>
        <dbReference type="Proteomes" id="UP000241818"/>
    </source>
</evidence>
<gene>
    <name evidence="2" type="ORF">M430DRAFT_20210</name>
</gene>
<dbReference type="InParanoid" id="A0A2T3AXV3"/>
<organism evidence="2 3">
    <name type="scientific">Amorphotheca resinae ATCC 22711</name>
    <dbReference type="NCBI Taxonomy" id="857342"/>
    <lineage>
        <taxon>Eukaryota</taxon>
        <taxon>Fungi</taxon>
        <taxon>Dikarya</taxon>
        <taxon>Ascomycota</taxon>
        <taxon>Pezizomycotina</taxon>
        <taxon>Leotiomycetes</taxon>
        <taxon>Helotiales</taxon>
        <taxon>Amorphothecaceae</taxon>
        <taxon>Amorphotheca</taxon>
    </lineage>
</organism>
<feature type="compositionally biased region" description="Low complexity" evidence="1">
    <location>
        <begin position="1"/>
        <end position="20"/>
    </location>
</feature>
<feature type="region of interest" description="Disordered" evidence="1">
    <location>
        <begin position="1"/>
        <end position="119"/>
    </location>
</feature>
<name>A0A2T3AXV3_AMORE</name>
<evidence type="ECO:0000313" key="2">
    <source>
        <dbReference type="EMBL" id="PSS14899.1"/>
    </source>
</evidence>
<sequence>MGLFKSRSSAAKSSQSAAGAHEQLTKYPNTSTSNLSTTSTLLESPTKKQVRRRTSYEEFLAQAQEKEERRQRQQRAWIEAEKRRMGNSTDPWRGGFGPPAPVKQRDVGDWLKDNGLSGR</sequence>
<dbReference type="GeneID" id="36572328"/>
<accession>A0A2T3AXV3</accession>
<reference evidence="2 3" key="1">
    <citation type="journal article" date="2018" name="New Phytol.">
        <title>Comparative genomics and transcriptomics depict ericoid mycorrhizal fungi as versatile saprotrophs and plant mutualists.</title>
        <authorList>
            <person name="Martino E."/>
            <person name="Morin E."/>
            <person name="Grelet G.A."/>
            <person name="Kuo A."/>
            <person name="Kohler A."/>
            <person name="Daghino S."/>
            <person name="Barry K.W."/>
            <person name="Cichocki N."/>
            <person name="Clum A."/>
            <person name="Dockter R.B."/>
            <person name="Hainaut M."/>
            <person name="Kuo R.C."/>
            <person name="LaButti K."/>
            <person name="Lindahl B.D."/>
            <person name="Lindquist E.A."/>
            <person name="Lipzen A."/>
            <person name="Khouja H.R."/>
            <person name="Magnuson J."/>
            <person name="Murat C."/>
            <person name="Ohm R.A."/>
            <person name="Singer S.W."/>
            <person name="Spatafora J.W."/>
            <person name="Wang M."/>
            <person name="Veneault-Fourrey C."/>
            <person name="Henrissat B."/>
            <person name="Grigoriev I.V."/>
            <person name="Martin F.M."/>
            <person name="Perotto S."/>
        </authorList>
    </citation>
    <scope>NUCLEOTIDE SEQUENCE [LARGE SCALE GENOMIC DNA]</scope>
    <source>
        <strain evidence="2 3">ATCC 22711</strain>
    </source>
</reference>
<keyword evidence="3" id="KW-1185">Reference proteome</keyword>
<dbReference type="RefSeq" id="XP_024719498.1">
    <property type="nucleotide sequence ID" value="XM_024864247.1"/>
</dbReference>
<protein>
    <submittedName>
        <fullName evidence="2">Uncharacterized protein</fullName>
    </submittedName>
</protein>
<feature type="compositionally biased region" description="Low complexity" evidence="1">
    <location>
        <begin position="28"/>
        <end position="44"/>
    </location>
</feature>